<dbReference type="InterPro" id="IPR036028">
    <property type="entry name" value="SH3-like_dom_sf"/>
</dbReference>
<evidence type="ECO:0000259" key="5">
    <source>
        <dbReference type="PROSITE" id="PS50001"/>
    </source>
</evidence>
<protein>
    <submittedName>
        <fullName evidence="7">Growth factor receptor-bound protein 2</fullName>
    </submittedName>
</protein>
<proteinExistence type="predicted"/>
<dbReference type="InterPro" id="IPR000980">
    <property type="entry name" value="SH2"/>
</dbReference>
<sequence>MEAVGLHDFTTSREDELGFRKGDIVKILNKNEDPNWYKAELNGKEGLIPKNYVQIKEHDWFNGNISREQAEDRLRQKHYDGAFLVRESTSSPGDFSLSVKFQGSVQHFKVLRDGAGKYFLWLVKFNSLNELVRYHKTSSVSRGQTIFLKTLVR</sequence>
<dbReference type="PANTHER" id="PTHR46037">
    <property type="entry name" value="PROTEIN ENHANCER OF SEVENLESS 2B"/>
    <property type="match status" value="1"/>
</dbReference>
<dbReference type="EMBL" id="JAIZAY010000008">
    <property type="protein sequence ID" value="KAJ8037719.1"/>
    <property type="molecule type" value="Genomic_DNA"/>
</dbReference>
<keyword evidence="1 4" id="KW-0728">SH3 domain</keyword>
<evidence type="ECO:0000256" key="2">
    <source>
        <dbReference type="ARBA" id="ARBA00022999"/>
    </source>
</evidence>
<dbReference type="Gene3D" id="2.30.30.40">
    <property type="entry name" value="SH3 Domains"/>
    <property type="match status" value="1"/>
</dbReference>
<dbReference type="InterPro" id="IPR036860">
    <property type="entry name" value="SH2_dom_sf"/>
</dbReference>
<dbReference type="Pfam" id="PF00018">
    <property type="entry name" value="SH3_1"/>
    <property type="match status" value="1"/>
</dbReference>
<evidence type="ECO:0000259" key="6">
    <source>
        <dbReference type="PROSITE" id="PS50002"/>
    </source>
</evidence>
<organism evidence="7 8">
    <name type="scientific">Holothuria leucospilota</name>
    <name type="common">Black long sea cucumber</name>
    <name type="synonym">Mertensiothuria leucospilota</name>
    <dbReference type="NCBI Taxonomy" id="206669"/>
    <lineage>
        <taxon>Eukaryota</taxon>
        <taxon>Metazoa</taxon>
        <taxon>Echinodermata</taxon>
        <taxon>Eleutherozoa</taxon>
        <taxon>Echinozoa</taxon>
        <taxon>Holothuroidea</taxon>
        <taxon>Aspidochirotacea</taxon>
        <taxon>Aspidochirotida</taxon>
        <taxon>Holothuriidae</taxon>
        <taxon>Holothuria</taxon>
    </lineage>
</organism>
<dbReference type="OrthoDB" id="10255964at2759"/>
<dbReference type="PROSITE" id="PS50001">
    <property type="entry name" value="SH2"/>
    <property type="match status" value="1"/>
</dbReference>
<evidence type="ECO:0000256" key="3">
    <source>
        <dbReference type="PROSITE-ProRule" id="PRU00191"/>
    </source>
</evidence>
<reference evidence="7" key="1">
    <citation type="submission" date="2021-10" db="EMBL/GenBank/DDBJ databases">
        <title>Tropical sea cucumber genome reveals ecological adaptation and Cuvierian tubules defense mechanism.</title>
        <authorList>
            <person name="Chen T."/>
        </authorList>
    </citation>
    <scope>NUCLEOTIDE SEQUENCE</scope>
    <source>
        <strain evidence="7">Nanhai2018</strain>
        <tissue evidence="7">Muscle</tissue>
    </source>
</reference>
<evidence type="ECO:0000313" key="8">
    <source>
        <dbReference type="Proteomes" id="UP001152320"/>
    </source>
</evidence>
<keyword evidence="7" id="KW-0675">Receptor</keyword>
<dbReference type="CDD" id="cd11804">
    <property type="entry name" value="SH3_GRB2_like_N"/>
    <property type="match status" value="1"/>
</dbReference>
<dbReference type="Gene3D" id="3.30.505.10">
    <property type="entry name" value="SH2 domain"/>
    <property type="match status" value="1"/>
</dbReference>
<evidence type="ECO:0000313" key="7">
    <source>
        <dbReference type="EMBL" id="KAJ8037719.1"/>
    </source>
</evidence>
<dbReference type="Pfam" id="PF00017">
    <property type="entry name" value="SH2"/>
    <property type="match status" value="1"/>
</dbReference>
<feature type="domain" description="SH3" evidence="6">
    <location>
        <begin position="1"/>
        <end position="58"/>
    </location>
</feature>
<dbReference type="SUPFAM" id="SSF50044">
    <property type="entry name" value="SH3-domain"/>
    <property type="match status" value="1"/>
</dbReference>
<dbReference type="CDD" id="cd09941">
    <property type="entry name" value="SH2_Grb2_like"/>
    <property type="match status" value="1"/>
</dbReference>
<dbReference type="SMART" id="SM00326">
    <property type="entry name" value="SH3"/>
    <property type="match status" value="1"/>
</dbReference>
<keyword evidence="8" id="KW-1185">Reference proteome</keyword>
<accession>A0A9Q1C3X5</accession>
<dbReference type="InterPro" id="IPR043539">
    <property type="entry name" value="Grb2-like"/>
</dbReference>
<dbReference type="SMART" id="SM00252">
    <property type="entry name" value="SH2"/>
    <property type="match status" value="1"/>
</dbReference>
<evidence type="ECO:0000256" key="1">
    <source>
        <dbReference type="ARBA" id="ARBA00022443"/>
    </source>
</evidence>
<dbReference type="InterPro" id="IPR001452">
    <property type="entry name" value="SH3_domain"/>
</dbReference>
<dbReference type="PRINTS" id="PR00401">
    <property type="entry name" value="SH2DOMAIN"/>
</dbReference>
<feature type="domain" description="SH2" evidence="5">
    <location>
        <begin position="60"/>
        <end position="153"/>
    </location>
</feature>
<dbReference type="Proteomes" id="UP001152320">
    <property type="component" value="Chromosome 8"/>
</dbReference>
<name>A0A9Q1C3X5_HOLLE</name>
<dbReference type="PRINTS" id="PR00452">
    <property type="entry name" value="SH3DOMAIN"/>
</dbReference>
<gene>
    <name evidence="7" type="ORF">HOLleu_18610</name>
</gene>
<dbReference type="AlphaFoldDB" id="A0A9Q1C3X5"/>
<dbReference type="PROSITE" id="PS50002">
    <property type="entry name" value="SH3"/>
    <property type="match status" value="1"/>
</dbReference>
<keyword evidence="2 3" id="KW-0727">SH2 domain</keyword>
<comment type="caution">
    <text evidence="7">The sequence shown here is derived from an EMBL/GenBank/DDBJ whole genome shotgun (WGS) entry which is preliminary data.</text>
</comment>
<evidence type="ECO:0000256" key="4">
    <source>
        <dbReference type="PROSITE-ProRule" id="PRU00192"/>
    </source>
</evidence>
<dbReference type="SUPFAM" id="SSF55550">
    <property type="entry name" value="SH2 domain"/>
    <property type="match status" value="1"/>
</dbReference>